<feature type="domain" description="Fe-S metabolism associated" evidence="2">
    <location>
        <begin position="17"/>
        <end position="135"/>
    </location>
</feature>
<proteinExistence type="inferred from homology"/>
<dbReference type="Pfam" id="PF02657">
    <property type="entry name" value="SufE"/>
    <property type="match status" value="1"/>
</dbReference>
<dbReference type="SUPFAM" id="SSF82649">
    <property type="entry name" value="SufE/NifU"/>
    <property type="match status" value="1"/>
</dbReference>
<accession>A0ABW5DPP6</accession>
<dbReference type="Proteomes" id="UP001597295">
    <property type="component" value="Unassembled WGS sequence"/>
</dbReference>
<dbReference type="PANTHER" id="PTHR43597:SF5">
    <property type="entry name" value="SUFE-LIKE PROTEIN 2, CHLOROPLASTIC"/>
    <property type="match status" value="1"/>
</dbReference>
<dbReference type="Gene3D" id="3.90.1010.10">
    <property type="match status" value="1"/>
</dbReference>
<evidence type="ECO:0000313" key="4">
    <source>
        <dbReference type="Proteomes" id="UP001597295"/>
    </source>
</evidence>
<evidence type="ECO:0000256" key="1">
    <source>
        <dbReference type="ARBA" id="ARBA00010282"/>
    </source>
</evidence>
<dbReference type="InterPro" id="IPR003808">
    <property type="entry name" value="Fe-S_metab-assoc_dom"/>
</dbReference>
<dbReference type="PANTHER" id="PTHR43597">
    <property type="entry name" value="SULFUR ACCEPTOR PROTEIN CSDE"/>
    <property type="match status" value="1"/>
</dbReference>
<reference evidence="4" key="1">
    <citation type="journal article" date="2019" name="Int. J. Syst. Evol. Microbiol.">
        <title>The Global Catalogue of Microorganisms (GCM) 10K type strain sequencing project: providing services to taxonomists for standard genome sequencing and annotation.</title>
        <authorList>
            <consortium name="The Broad Institute Genomics Platform"/>
            <consortium name="The Broad Institute Genome Sequencing Center for Infectious Disease"/>
            <person name="Wu L."/>
            <person name="Ma J."/>
        </authorList>
    </citation>
    <scope>NUCLEOTIDE SEQUENCE [LARGE SCALE GENOMIC DNA]</scope>
    <source>
        <strain evidence="4">CGMCC 1.19062</strain>
    </source>
</reference>
<protein>
    <submittedName>
        <fullName evidence="3">SufE family protein</fullName>
    </submittedName>
</protein>
<dbReference type="EMBL" id="JBHUIP010000004">
    <property type="protein sequence ID" value="MFD2262500.1"/>
    <property type="molecule type" value="Genomic_DNA"/>
</dbReference>
<sequence length="144" mass="16340">MSLPETSIKDAQQELIDTFAFLPDWQEKYQYIIELGQQLAPMDEAAKTDDILVRGCQSRVWMRPRLEAGRLRFDANSDAIIVSGLIAMLKMVYDNRPPREVLETPPDFIAEIGLSRHLSQSRANGLMSMLQRLREAAVQYGTAV</sequence>
<organism evidence="3 4">
    <name type="scientific">Lacibacterium aquatile</name>
    <dbReference type="NCBI Taxonomy" id="1168082"/>
    <lineage>
        <taxon>Bacteria</taxon>
        <taxon>Pseudomonadati</taxon>
        <taxon>Pseudomonadota</taxon>
        <taxon>Alphaproteobacteria</taxon>
        <taxon>Rhodospirillales</taxon>
        <taxon>Rhodospirillaceae</taxon>
    </lineage>
</organism>
<gene>
    <name evidence="3" type="ORF">ACFSM5_06335</name>
</gene>
<dbReference type="RefSeq" id="WP_379875460.1">
    <property type="nucleotide sequence ID" value="NZ_JBHUIP010000004.1"/>
</dbReference>
<comment type="caution">
    <text evidence="3">The sequence shown here is derived from an EMBL/GenBank/DDBJ whole genome shotgun (WGS) entry which is preliminary data.</text>
</comment>
<evidence type="ECO:0000313" key="3">
    <source>
        <dbReference type="EMBL" id="MFD2262500.1"/>
    </source>
</evidence>
<evidence type="ECO:0000259" key="2">
    <source>
        <dbReference type="Pfam" id="PF02657"/>
    </source>
</evidence>
<name>A0ABW5DPP6_9PROT</name>
<keyword evidence="4" id="KW-1185">Reference proteome</keyword>
<comment type="similarity">
    <text evidence="1">Belongs to the SufE family.</text>
</comment>